<evidence type="ECO:0000256" key="4">
    <source>
        <dbReference type="SAM" id="SignalP"/>
    </source>
</evidence>
<protein>
    <submittedName>
        <fullName evidence="6">Glutathione ABC transporter substrate-binding protein</fullName>
    </submittedName>
</protein>
<reference evidence="6 7" key="1">
    <citation type="submission" date="2018-10" db="EMBL/GenBank/DDBJ databases">
        <title>Phylogenomics of Brevibacillus.</title>
        <authorList>
            <person name="Dunlap C."/>
        </authorList>
    </citation>
    <scope>NUCLEOTIDE SEQUENCE [LARGE SCALE GENOMIC DNA]</scope>
    <source>
        <strain evidence="6 7">JCM 15716</strain>
    </source>
</reference>
<dbReference type="CDD" id="cd08499">
    <property type="entry name" value="PBP2_Ylib_like"/>
    <property type="match status" value="1"/>
</dbReference>
<dbReference type="Gene3D" id="3.90.76.10">
    <property type="entry name" value="Dipeptide-binding Protein, Domain 1"/>
    <property type="match status" value="1"/>
</dbReference>
<evidence type="ECO:0000256" key="2">
    <source>
        <dbReference type="ARBA" id="ARBA00022448"/>
    </source>
</evidence>
<evidence type="ECO:0000256" key="1">
    <source>
        <dbReference type="ARBA" id="ARBA00005695"/>
    </source>
</evidence>
<dbReference type="PIRSF" id="PIRSF002741">
    <property type="entry name" value="MppA"/>
    <property type="match status" value="1"/>
</dbReference>
<evidence type="ECO:0000259" key="5">
    <source>
        <dbReference type="Pfam" id="PF00496"/>
    </source>
</evidence>
<proteinExistence type="inferred from homology"/>
<evidence type="ECO:0000256" key="3">
    <source>
        <dbReference type="ARBA" id="ARBA00022729"/>
    </source>
</evidence>
<accession>A0A3M8D2T4</accession>
<dbReference type="InterPro" id="IPR000914">
    <property type="entry name" value="SBP_5_dom"/>
</dbReference>
<dbReference type="Pfam" id="PF00496">
    <property type="entry name" value="SBP_bac_5"/>
    <property type="match status" value="1"/>
</dbReference>
<dbReference type="GO" id="GO:0015833">
    <property type="term" value="P:peptide transport"/>
    <property type="evidence" value="ECO:0007669"/>
    <property type="project" value="TreeGrafter"/>
</dbReference>
<evidence type="ECO:0000313" key="7">
    <source>
        <dbReference type="Proteomes" id="UP000271031"/>
    </source>
</evidence>
<feature type="signal peptide" evidence="4">
    <location>
        <begin position="1"/>
        <end position="26"/>
    </location>
</feature>
<sequence>MKKQRLTRTILALSTTLAVVMAGCSAKTETGSGQAVKSSSPTQSETLVIARLSDANNLDPHFISSINAASVVHQKVYEGLVTRDQNMEFKPLLATEWKQLDDRTWEFKLRQGVTFHDGTPFTAAAVKKTIGRVLDPAVASPRANLFKMIQEVKVVDDYTVQFILSSPFSPLLSILASHEGSIISPAAIEKYGKELARNPVGTGPWTFTSWTPGQEIVLARNDNYWGQKVKVKQVVFKVVPEDATRIAMLETGEAQIAEPLPVTEIERVQASSSMNLYRSEAFGTEFIGFNTKKKPFDDVRVRQAISHAIQTDAIISGVFNQVGTKVYSTMGSKVFGANTSLKGYDYDPNKAKQLLAEAGYPNGFKTTLWTGDRKERINTAEVVQSQLKGIGIDVDVKVLEYGAYLDAEDNGETDMFISGWGNATGDADYNQYNLFHTSSLGKGGNTTFYRNAEVDNLIDQGRVEQDPEKRKQLYAKAQEIEMSEAPMIPIRTIENIAAVSNRIKGFRISPSGYLMINDVTME</sequence>
<dbReference type="PROSITE" id="PS51257">
    <property type="entry name" value="PROKAR_LIPOPROTEIN"/>
    <property type="match status" value="1"/>
</dbReference>
<dbReference type="Gene3D" id="3.40.190.10">
    <property type="entry name" value="Periplasmic binding protein-like II"/>
    <property type="match status" value="1"/>
</dbReference>
<dbReference type="Proteomes" id="UP000271031">
    <property type="component" value="Unassembled WGS sequence"/>
</dbReference>
<keyword evidence="7" id="KW-1185">Reference proteome</keyword>
<dbReference type="SUPFAM" id="SSF53850">
    <property type="entry name" value="Periplasmic binding protein-like II"/>
    <property type="match status" value="1"/>
</dbReference>
<dbReference type="EMBL" id="RHHQ01000020">
    <property type="protein sequence ID" value="RNB82394.1"/>
    <property type="molecule type" value="Genomic_DNA"/>
</dbReference>
<feature type="chain" id="PRO_5038437311" evidence="4">
    <location>
        <begin position="27"/>
        <end position="522"/>
    </location>
</feature>
<dbReference type="Gene3D" id="3.10.105.10">
    <property type="entry name" value="Dipeptide-binding Protein, Domain 3"/>
    <property type="match status" value="1"/>
</dbReference>
<organism evidence="6 7">
    <name type="scientific">Brevibacillus fluminis</name>
    <dbReference type="NCBI Taxonomy" id="511487"/>
    <lineage>
        <taxon>Bacteria</taxon>
        <taxon>Bacillati</taxon>
        <taxon>Bacillota</taxon>
        <taxon>Bacilli</taxon>
        <taxon>Bacillales</taxon>
        <taxon>Paenibacillaceae</taxon>
        <taxon>Brevibacillus</taxon>
    </lineage>
</organism>
<dbReference type="GO" id="GO:1904680">
    <property type="term" value="F:peptide transmembrane transporter activity"/>
    <property type="evidence" value="ECO:0007669"/>
    <property type="project" value="TreeGrafter"/>
</dbReference>
<dbReference type="RefSeq" id="WP_122920472.1">
    <property type="nucleotide sequence ID" value="NZ_RHHQ01000020.1"/>
</dbReference>
<dbReference type="GO" id="GO:0043190">
    <property type="term" value="C:ATP-binding cassette (ABC) transporter complex"/>
    <property type="evidence" value="ECO:0007669"/>
    <property type="project" value="InterPro"/>
</dbReference>
<dbReference type="PANTHER" id="PTHR30290:SF9">
    <property type="entry name" value="OLIGOPEPTIDE-BINDING PROTEIN APPA"/>
    <property type="match status" value="1"/>
</dbReference>
<evidence type="ECO:0000313" key="6">
    <source>
        <dbReference type="EMBL" id="RNB82394.1"/>
    </source>
</evidence>
<keyword evidence="2" id="KW-0813">Transport</keyword>
<dbReference type="OrthoDB" id="9796817at2"/>
<dbReference type="GO" id="GO:0042597">
    <property type="term" value="C:periplasmic space"/>
    <property type="evidence" value="ECO:0007669"/>
    <property type="project" value="UniProtKB-ARBA"/>
</dbReference>
<dbReference type="AlphaFoldDB" id="A0A3M8D2T4"/>
<dbReference type="PANTHER" id="PTHR30290">
    <property type="entry name" value="PERIPLASMIC BINDING COMPONENT OF ABC TRANSPORTER"/>
    <property type="match status" value="1"/>
</dbReference>
<feature type="domain" description="Solute-binding protein family 5" evidence="5">
    <location>
        <begin position="88"/>
        <end position="438"/>
    </location>
</feature>
<name>A0A3M8D2T4_9BACL</name>
<keyword evidence="3 4" id="KW-0732">Signal</keyword>
<comment type="similarity">
    <text evidence="1">Belongs to the bacterial solute-binding protein 5 family.</text>
</comment>
<dbReference type="InterPro" id="IPR039424">
    <property type="entry name" value="SBP_5"/>
</dbReference>
<dbReference type="InterPro" id="IPR030678">
    <property type="entry name" value="Peptide/Ni-bd"/>
</dbReference>
<gene>
    <name evidence="6" type="ORF">EDM56_24055</name>
</gene>
<comment type="caution">
    <text evidence="6">The sequence shown here is derived from an EMBL/GenBank/DDBJ whole genome shotgun (WGS) entry which is preliminary data.</text>
</comment>